<keyword evidence="2" id="KW-1185">Reference proteome</keyword>
<evidence type="ECO:0000313" key="1">
    <source>
        <dbReference type="EMBL" id="CAK9870840.1"/>
    </source>
</evidence>
<protein>
    <submittedName>
        <fullName evidence="1">Uncharacterized protein</fullName>
    </submittedName>
</protein>
<gene>
    <name evidence="1" type="ORF">CSSPJE1EN2_LOCUS13508</name>
</gene>
<reference evidence="1 2" key="1">
    <citation type="submission" date="2024-03" db="EMBL/GenBank/DDBJ databases">
        <authorList>
            <consortium name="ELIXIR-Norway"/>
            <consortium name="Elixir Norway"/>
        </authorList>
    </citation>
    <scope>NUCLEOTIDE SEQUENCE [LARGE SCALE GENOMIC DNA]</scope>
</reference>
<name>A0ABP1B6N9_9BRYO</name>
<dbReference type="Proteomes" id="UP001497522">
    <property type="component" value="Chromosome 2"/>
</dbReference>
<sequence>MKGGVAIKRGWRQLVTLQAPGVHVHGMAELRGWGMCPSVRKSVRGWSVISNRSELVHSLALHKLQEVFKNSINYSTTVPTSHLD</sequence>
<accession>A0ABP1B6N9</accession>
<organism evidence="1 2">
    <name type="scientific">Sphagnum jensenii</name>
    <dbReference type="NCBI Taxonomy" id="128206"/>
    <lineage>
        <taxon>Eukaryota</taxon>
        <taxon>Viridiplantae</taxon>
        <taxon>Streptophyta</taxon>
        <taxon>Embryophyta</taxon>
        <taxon>Bryophyta</taxon>
        <taxon>Sphagnophytina</taxon>
        <taxon>Sphagnopsida</taxon>
        <taxon>Sphagnales</taxon>
        <taxon>Sphagnaceae</taxon>
        <taxon>Sphagnum</taxon>
    </lineage>
</organism>
<proteinExistence type="predicted"/>
<evidence type="ECO:0000313" key="2">
    <source>
        <dbReference type="Proteomes" id="UP001497522"/>
    </source>
</evidence>
<dbReference type="EMBL" id="OZ023703">
    <property type="protein sequence ID" value="CAK9870840.1"/>
    <property type="molecule type" value="Genomic_DNA"/>
</dbReference>